<feature type="region of interest" description="Disordered" evidence="15">
    <location>
        <begin position="127"/>
        <end position="166"/>
    </location>
</feature>
<dbReference type="InterPro" id="IPR032478">
    <property type="entry name" value="Staufen_C"/>
</dbReference>
<organism evidence="17 18">
    <name type="scientific">Lonchura striata</name>
    <name type="common">white-rumped munia</name>
    <dbReference type="NCBI Taxonomy" id="40157"/>
    <lineage>
        <taxon>Eukaryota</taxon>
        <taxon>Metazoa</taxon>
        <taxon>Chordata</taxon>
        <taxon>Craniata</taxon>
        <taxon>Vertebrata</taxon>
        <taxon>Euteleostomi</taxon>
        <taxon>Archelosauria</taxon>
        <taxon>Archosauria</taxon>
        <taxon>Dinosauria</taxon>
        <taxon>Saurischia</taxon>
        <taxon>Theropoda</taxon>
        <taxon>Coelurosauria</taxon>
        <taxon>Aves</taxon>
        <taxon>Neognathae</taxon>
        <taxon>Neoaves</taxon>
        <taxon>Telluraves</taxon>
        <taxon>Australaves</taxon>
        <taxon>Passeriformes</taxon>
        <taxon>Passeroidea</taxon>
        <taxon>Estrildidae</taxon>
        <taxon>Estrildinae</taxon>
        <taxon>Lonchura</taxon>
    </lineage>
</organism>
<comment type="subcellular location">
    <subcellularLocation>
        <location evidence="2">Cytoplasm</location>
    </subcellularLocation>
    <subcellularLocation>
        <location evidence="1">Endoplasmic reticulum</location>
    </subcellularLocation>
    <subcellularLocation>
        <location evidence="3">Nucleus</location>
        <location evidence="3">Nucleolus</location>
    </subcellularLocation>
</comment>
<dbReference type="FunFam" id="3.30.160.20:FF:000024">
    <property type="entry name" value="double-stranded RNA-binding protein Staufen homolog 1 isoform X1"/>
    <property type="match status" value="1"/>
</dbReference>
<evidence type="ECO:0000256" key="6">
    <source>
        <dbReference type="ARBA" id="ARBA00022553"/>
    </source>
</evidence>
<evidence type="ECO:0000256" key="7">
    <source>
        <dbReference type="ARBA" id="ARBA00022701"/>
    </source>
</evidence>
<dbReference type="InterPro" id="IPR044476">
    <property type="entry name" value="STAU2_DSRM_1"/>
</dbReference>
<dbReference type="GO" id="GO:0003729">
    <property type="term" value="F:mRNA binding"/>
    <property type="evidence" value="ECO:0007669"/>
    <property type="project" value="TreeGrafter"/>
</dbReference>
<dbReference type="CDD" id="cd19882">
    <property type="entry name" value="DSRM_STAU2_rpt2"/>
    <property type="match status" value="1"/>
</dbReference>
<dbReference type="AlphaFoldDB" id="A0A218UPJ4"/>
<proteinExistence type="predicted"/>
<comment type="caution">
    <text evidence="17">The sequence shown here is derived from an EMBL/GenBank/DDBJ whole genome shotgun (WGS) entry which is preliminary data.</text>
</comment>
<dbReference type="Gene3D" id="3.30.160.20">
    <property type="match status" value="4"/>
</dbReference>
<dbReference type="GO" id="GO:0035418">
    <property type="term" value="P:protein localization to synapse"/>
    <property type="evidence" value="ECO:0007669"/>
    <property type="project" value="TreeGrafter"/>
</dbReference>
<feature type="region of interest" description="Disordered" evidence="15">
    <location>
        <begin position="251"/>
        <end position="277"/>
    </location>
</feature>
<dbReference type="SMART" id="SM00358">
    <property type="entry name" value="DSRM"/>
    <property type="match status" value="4"/>
</dbReference>
<dbReference type="Proteomes" id="UP000197619">
    <property type="component" value="Unassembled WGS sequence"/>
</dbReference>
<feature type="domain" description="DRBM" evidence="16">
    <location>
        <begin position="167"/>
        <end position="253"/>
    </location>
</feature>
<dbReference type="PANTHER" id="PTHR46054">
    <property type="entry name" value="MATERNAL EFFECT PROTEIN STAUFEN"/>
    <property type="match status" value="1"/>
</dbReference>
<evidence type="ECO:0000256" key="3">
    <source>
        <dbReference type="ARBA" id="ARBA00004604"/>
    </source>
</evidence>
<keyword evidence="6" id="KW-0597">Phosphoprotein</keyword>
<dbReference type="CDD" id="cd19880">
    <property type="entry name" value="DSRM_STAU2_rpt1"/>
    <property type="match status" value="1"/>
</dbReference>
<dbReference type="GO" id="GO:0043025">
    <property type="term" value="C:neuronal cell body"/>
    <property type="evidence" value="ECO:0007669"/>
    <property type="project" value="TreeGrafter"/>
</dbReference>
<dbReference type="SUPFAM" id="SSF54768">
    <property type="entry name" value="dsRNA-binding domain-like"/>
    <property type="match status" value="4"/>
</dbReference>
<dbReference type="GO" id="GO:0007281">
    <property type="term" value="P:germ cell development"/>
    <property type="evidence" value="ECO:0007669"/>
    <property type="project" value="TreeGrafter"/>
</dbReference>
<dbReference type="GO" id="GO:0005886">
    <property type="term" value="C:plasma membrane"/>
    <property type="evidence" value="ECO:0007669"/>
    <property type="project" value="TreeGrafter"/>
</dbReference>
<feature type="domain" description="DRBM" evidence="16">
    <location>
        <begin position="80"/>
        <end position="147"/>
    </location>
</feature>
<gene>
    <name evidence="17" type="primary">STAU2</name>
    <name evidence="17" type="ORF">RLOC_00000015</name>
</gene>
<dbReference type="GO" id="GO:0005730">
    <property type="term" value="C:nucleolus"/>
    <property type="evidence" value="ECO:0007669"/>
    <property type="project" value="UniProtKB-SubCell"/>
</dbReference>
<accession>A0A218UPJ4</accession>
<dbReference type="GO" id="GO:0032839">
    <property type="term" value="C:dendrite cytoplasm"/>
    <property type="evidence" value="ECO:0007669"/>
    <property type="project" value="GOC"/>
</dbReference>
<dbReference type="GO" id="GO:0005783">
    <property type="term" value="C:endoplasmic reticulum"/>
    <property type="evidence" value="ECO:0007669"/>
    <property type="project" value="UniProtKB-SubCell"/>
</dbReference>
<feature type="domain" description="DRBM" evidence="16">
    <location>
        <begin position="279"/>
        <end position="346"/>
    </location>
</feature>
<evidence type="ECO:0000256" key="11">
    <source>
        <dbReference type="ARBA" id="ARBA00023242"/>
    </source>
</evidence>
<keyword evidence="8" id="KW-0677">Repeat</keyword>
<dbReference type="InterPro" id="IPR044473">
    <property type="entry name" value="STAU2_DSRM_3"/>
</dbReference>
<name>A0A218UPJ4_9PASE</name>
<feature type="compositionally biased region" description="Basic and acidic residues" evidence="15">
    <location>
        <begin position="266"/>
        <end position="277"/>
    </location>
</feature>
<dbReference type="InterPro" id="IPR014720">
    <property type="entry name" value="dsRBD_dom"/>
</dbReference>
<feature type="compositionally biased region" description="Basic and acidic residues" evidence="15">
    <location>
        <begin position="610"/>
        <end position="623"/>
    </location>
</feature>
<evidence type="ECO:0000313" key="18">
    <source>
        <dbReference type="Proteomes" id="UP000197619"/>
    </source>
</evidence>
<evidence type="ECO:0000256" key="9">
    <source>
        <dbReference type="ARBA" id="ARBA00022824"/>
    </source>
</evidence>
<protein>
    <recommendedName>
        <fullName evidence="12">Double-stranded RNA-binding protein Staufen homolog 2</fullName>
    </recommendedName>
</protein>
<dbReference type="InterPro" id="IPR044474">
    <property type="entry name" value="STAU2_DSRM_4"/>
</dbReference>
<evidence type="ECO:0000256" key="13">
    <source>
        <dbReference type="ARBA" id="ARBA00060168"/>
    </source>
</evidence>
<dbReference type="GO" id="GO:0003725">
    <property type="term" value="F:double-stranded RNA binding"/>
    <property type="evidence" value="ECO:0007669"/>
    <property type="project" value="TreeGrafter"/>
</dbReference>
<evidence type="ECO:0000313" key="17">
    <source>
        <dbReference type="EMBL" id="OWK55528.1"/>
    </source>
</evidence>
<evidence type="ECO:0000256" key="15">
    <source>
        <dbReference type="SAM" id="MobiDB-lite"/>
    </source>
</evidence>
<dbReference type="FunFam" id="3.30.160.20:FF:000013">
    <property type="entry name" value="double-stranded RNA-binding protein Staufen homolog 2 isoform X3"/>
    <property type="match status" value="1"/>
</dbReference>
<keyword evidence="10 14" id="KW-0694">RNA-binding</keyword>
<evidence type="ECO:0000256" key="12">
    <source>
        <dbReference type="ARBA" id="ARBA00024122"/>
    </source>
</evidence>
<dbReference type="Pfam" id="PF16482">
    <property type="entry name" value="Staufen_C"/>
    <property type="match status" value="1"/>
</dbReference>
<dbReference type="EMBL" id="MUZQ01000198">
    <property type="protein sequence ID" value="OWK55528.1"/>
    <property type="molecule type" value="Genomic_DNA"/>
</dbReference>
<dbReference type="Pfam" id="PF00035">
    <property type="entry name" value="dsrm"/>
    <property type="match status" value="4"/>
</dbReference>
<dbReference type="FunFam" id="3.30.160.20:FF:000057">
    <property type="entry name" value="Double-stranded RNA-binding protein Staufen homolog 2"/>
    <property type="match status" value="1"/>
</dbReference>
<dbReference type="InterPro" id="IPR051740">
    <property type="entry name" value="DRBM-containing_protein"/>
</dbReference>
<sequence length="642" mass="70052">MAQVKMQTTANLSGPTMAPVVLPLPVTATNTLSLPSSMNGSISESAASCSSPTANLVDPTSLINSPAPLQDNMANPKEKTPMCLVNELARFNRIQPQYKLLNERGPAHAKMFTVQLTLGEQTWEAEGSSIKKAQHAAASKALNETTLPKPTPRPPKNNVNNNPGSITPTVELNGLAMKRGEPAIYRPLDPKPIPNYRANYNFRGMYNQRYHCPVPKVFYVQLTVGNSEFFGEGKTRQAARHNAAMKALQALQNEPIPEKLPQNGETGKESEEDKDANKSEISVVFEIALKRNIPVTFEVIKESGPPHMKSFVTRVTVGEFTAEGEGNSKKLSKKRAAMAVLQELKKLPPLPVIEKPKLYFKKRPKTILKTGPEYGQGMNPISRLAQIQQAKKEKEPEYVLLSERGMPRRREFVMQVKVGNDITTGTGPNKKIAKRNAAEAMLLQLGYKASTPLQDQTEKLGENKSWNGQNVGFPEPTSNTPKGILHLSPDVYQEMEASRNKSAPGTTVSYMSSKEMSQTSSSFFSISPTTNSTATIARELLMNGTSPTAEAIGLKGVSPTSPCSTVQPSKQLEYLARIQGFQAALSALKQFSEQGLDPVEGAMKLENGSHEKQVKHLGEKADNKQTNSGTIAQDCKDSKAVV</sequence>
<feature type="domain" description="DRBM" evidence="16">
    <location>
        <begin position="379"/>
        <end position="447"/>
    </location>
</feature>
<reference evidence="17 18" key="1">
    <citation type="submission" date="2017-05" db="EMBL/GenBank/DDBJ databases">
        <title>Genome of assembly of the Bengalese finch, Lonchura striata domestica.</title>
        <authorList>
            <person name="Colquitt B.M."/>
            <person name="Brainard M.S."/>
        </authorList>
    </citation>
    <scope>NUCLEOTIDE SEQUENCE [LARGE SCALE GENOMIC DNA]</scope>
    <source>
        <strain evidence="17">White83orange57</strain>
    </source>
</reference>
<evidence type="ECO:0000256" key="1">
    <source>
        <dbReference type="ARBA" id="ARBA00004240"/>
    </source>
</evidence>
<keyword evidence="9" id="KW-0256">Endoplasmic reticulum</keyword>
<dbReference type="PANTHER" id="PTHR46054:SF1">
    <property type="entry name" value="DOUBLE-STRANDED RNA-BINDING PROTEIN STAUFEN HOMOLOG 2"/>
    <property type="match status" value="1"/>
</dbReference>
<dbReference type="STRING" id="299123.ENSLSDP00000018955"/>
<dbReference type="GO" id="GO:0008298">
    <property type="term" value="P:intracellular mRNA localization"/>
    <property type="evidence" value="ECO:0007669"/>
    <property type="project" value="TreeGrafter"/>
</dbReference>
<dbReference type="Gene3D" id="6.10.250.1360">
    <property type="match status" value="1"/>
</dbReference>
<evidence type="ECO:0000256" key="4">
    <source>
        <dbReference type="ARBA" id="ARBA00022448"/>
    </source>
</evidence>
<evidence type="ECO:0000256" key="8">
    <source>
        <dbReference type="ARBA" id="ARBA00022737"/>
    </source>
</evidence>
<keyword evidence="18" id="KW-1185">Reference proteome</keyword>
<dbReference type="CDD" id="cd19884">
    <property type="entry name" value="DSRM_STAU2_rpt3"/>
    <property type="match status" value="1"/>
</dbReference>
<dbReference type="CDD" id="cd19886">
    <property type="entry name" value="DSRM_STAU2_rpt4"/>
    <property type="match status" value="1"/>
</dbReference>
<keyword evidence="4" id="KW-0813">Transport</keyword>
<dbReference type="GO" id="GO:0098964">
    <property type="term" value="P:anterograde dendritic transport of messenger ribonucleoprotein complex"/>
    <property type="evidence" value="ECO:0007669"/>
    <property type="project" value="TreeGrafter"/>
</dbReference>
<comment type="function">
    <text evidence="13">RNA-binding protein required for the microtubule-dependent transport of neuronal RNA from the cell body to the dendrite. As protein synthesis occurs within the dendrite, the localization of specific mRNAs to dendrites may be a prerequisite for neurite outgrowth and plasticity at sites distant from the cell body.</text>
</comment>
<evidence type="ECO:0000259" key="16">
    <source>
        <dbReference type="PROSITE" id="PS50137"/>
    </source>
</evidence>
<dbReference type="InterPro" id="IPR044464">
    <property type="entry name" value="STAU2_DSRM_2"/>
</dbReference>
<dbReference type="GO" id="GO:0005874">
    <property type="term" value="C:microtubule"/>
    <property type="evidence" value="ECO:0007669"/>
    <property type="project" value="UniProtKB-KW"/>
</dbReference>
<keyword evidence="5" id="KW-0963">Cytoplasm</keyword>
<dbReference type="PROSITE" id="PS50137">
    <property type="entry name" value="DS_RBD"/>
    <property type="match status" value="4"/>
</dbReference>
<evidence type="ECO:0000256" key="14">
    <source>
        <dbReference type="PROSITE-ProRule" id="PRU00266"/>
    </source>
</evidence>
<feature type="region of interest" description="Disordered" evidence="15">
    <location>
        <begin position="610"/>
        <end position="642"/>
    </location>
</feature>
<evidence type="ECO:0000256" key="2">
    <source>
        <dbReference type="ARBA" id="ARBA00004496"/>
    </source>
</evidence>
<keyword evidence="11" id="KW-0539">Nucleus</keyword>
<evidence type="ECO:0000256" key="5">
    <source>
        <dbReference type="ARBA" id="ARBA00022490"/>
    </source>
</evidence>
<dbReference type="GO" id="GO:0010494">
    <property type="term" value="C:cytoplasmic stress granule"/>
    <property type="evidence" value="ECO:0007669"/>
    <property type="project" value="TreeGrafter"/>
</dbReference>
<dbReference type="FunFam" id="3.30.160.20:FF:000007">
    <property type="entry name" value="Double-stranded RNA-binding protein Staufen homolog 1"/>
    <property type="match status" value="1"/>
</dbReference>
<keyword evidence="7" id="KW-0493">Microtubule</keyword>
<evidence type="ECO:0000256" key="10">
    <source>
        <dbReference type="ARBA" id="ARBA00022884"/>
    </source>
</evidence>